<keyword evidence="5" id="KW-1185">Reference proteome</keyword>
<proteinExistence type="predicted"/>
<organism evidence="4 5">
    <name type="scientific">Candidatus Mycobacterium wuenschmannii</name>
    <dbReference type="NCBI Taxonomy" id="3027808"/>
    <lineage>
        <taxon>Bacteria</taxon>
        <taxon>Bacillati</taxon>
        <taxon>Actinomycetota</taxon>
        <taxon>Actinomycetes</taxon>
        <taxon>Mycobacteriales</taxon>
        <taxon>Mycobacteriaceae</taxon>
        <taxon>Mycobacterium</taxon>
    </lineage>
</organism>
<evidence type="ECO:0000313" key="5">
    <source>
        <dbReference type="Proteomes" id="UP001236585"/>
    </source>
</evidence>
<dbReference type="Proteomes" id="UP001236585">
    <property type="component" value="Chromosome"/>
</dbReference>
<feature type="compositionally biased region" description="Gly residues" evidence="1">
    <location>
        <begin position="114"/>
        <end position="124"/>
    </location>
</feature>
<accession>A0ABY8VYB6</accession>
<evidence type="ECO:0000256" key="1">
    <source>
        <dbReference type="SAM" id="MobiDB-lite"/>
    </source>
</evidence>
<feature type="region of interest" description="Disordered" evidence="1">
    <location>
        <begin position="102"/>
        <end position="124"/>
    </location>
</feature>
<protein>
    <submittedName>
        <fullName evidence="4">DUF732 domain-containing protein</fullName>
    </submittedName>
</protein>
<dbReference type="RefSeq" id="WP_285188680.1">
    <property type="nucleotide sequence ID" value="NZ_CP126981.1"/>
</dbReference>
<dbReference type="Pfam" id="PF05305">
    <property type="entry name" value="DUF732"/>
    <property type="match status" value="1"/>
</dbReference>
<feature type="domain" description="DUF732" evidence="3">
    <location>
        <begin position="27"/>
        <end position="97"/>
    </location>
</feature>
<reference evidence="4 5" key="1">
    <citation type="journal article" date="2023" name="Microbiol. Resour. Announc.">
        <title>Complete Genome Sequence of Mycobacterium wuenschmanii, a novel Nontuberculous Mycobacterium Isolated from a captive population of Amazon Milk Frogs.</title>
        <authorList>
            <person name="Hicks J."/>
            <person name="Zeineldin M."/>
            <person name="Ward H."/>
            <person name="Wuenschmann A."/>
            <person name="Camp P."/>
            <person name="Farrell D."/>
            <person name="Lehman K."/>
            <person name="Thacker T."/>
            <person name="Cuthbert E."/>
        </authorList>
    </citation>
    <scope>NUCLEOTIDE SEQUENCE [LARGE SCALE GENOMIC DNA]</scope>
    <source>
        <strain evidence="4 5">Wuenschmanii</strain>
    </source>
</reference>
<feature type="signal peptide" evidence="2">
    <location>
        <begin position="1"/>
        <end position="22"/>
    </location>
</feature>
<keyword evidence="2" id="KW-0732">Signal</keyword>
<sequence length="124" mass="12511">MRSLLAGLGVAVALSLAIPVGADPGVDASFVDALTKAGIGFNDPKNAVEAAKSACALMDEGKSQFDVVQLVMQQNSRVTTVNAAKFTAIASSAYCPQYLQRLKDGGGPSRQPDGGVGASGGAQQ</sequence>
<evidence type="ECO:0000259" key="3">
    <source>
        <dbReference type="Pfam" id="PF05305"/>
    </source>
</evidence>
<gene>
    <name evidence="4" type="ORF">PT015_02915</name>
</gene>
<feature type="chain" id="PRO_5045072596" evidence="2">
    <location>
        <begin position="23"/>
        <end position="124"/>
    </location>
</feature>
<name>A0ABY8VYB6_9MYCO</name>
<evidence type="ECO:0000313" key="4">
    <source>
        <dbReference type="EMBL" id="WIM88472.1"/>
    </source>
</evidence>
<evidence type="ECO:0000256" key="2">
    <source>
        <dbReference type="SAM" id="SignalP"/>
    </source>
</evidence>
<dbReference type="EMBL" id="CP126981">
    <property type="protein sequence ID" value="WIM88472.1"/>
    <property type="molecule type" value="Genomic_DNA"/>
</dbReference>
<dbReference type="InterPro" id="IPR007969">
    <property type="entry name" value="DUF732"/>
</dbReference>